<gene>
    <name evidence="2" type="ORF">JTE90_001060</name>
</gene>
<protein>
    <submittedName>
        <fullName evidence="2">Uncharacterized protein</fullName>
    </submittedName>
</protein>
<keyword evidence="3" id="KW-1185">Reference proteome</keyword>
<feature type="region of interest" description="Disordered" evidence="1">
    <location>
        <begin position="46"/>
        <end position="67"/>
    </location>
</feature>
<organism evidence="2 3">
    <name type="scientific">Oedothorax gibbosus</name>
    <dbReference type="NCBI Taxonomy" id="931172"/>
    <lineage>
        <taxon>Eukaryota</taxon>
        <taxon>Metazoa</taxon>
        <taxon>Ecdysozoa</taxon>
        <taxon>Arthropoda</taxon>
        <taxon>Chelicerata</taxon>
        <taxon>Arachnida</taxon>
        <taxon>Araneae</taxon>
        <taxon>Araneomorphae</taxon>
        <taxon>Entelegynae</taxon>
        <taxon>Araneoidea</taxon>
        <taxon>Linyphiidae</taxon>
        <taxon>Erigoninae</taxon>
        <taxon>Oedothorax</taxon>
    </lineage>
</organism>
<evidence type="ECO:0000256" key="1">
    <source>
        <dbReference type="SAM" id="MobiDB-lite"/>
    </source>
</evidence>
<sequence>MRLGAYDALIQFNEGFSGTLKVFDELNIKNVGHFTLQNYRSFDNERIKNSKRHSTPTSKKRRQVLRSIRKKKIRNSERKEGVTYESGLFSALPT</sequence>
<feature type="compositionally biased region" description="Basic residues" evidence="1">
    <location>
        <begin position="49"/>
        <end position="67"/>
    </location>
</feature>
<dbReference type="Proteomes" id="UP000827092">
    <property type="component" value="Unassembled WGS sequence"/>
</dbReference>
<evidence type="ECO:0000313" key="2">
    <source>
        <dbReference type="EMBL" id="KAG8171956.1"/>
    </source>
</evidence>
<proteinExistence type="predicted"/>
<evidence type="ECO:0000313" key="3">
    <source>
        <dbReference type="Proteomes" id="UP000827092"/>
    </source>
</evidence>
<dbReference type="AlphaFoldDB" id="A0AAV6TK91"/>
<dbReference type="EMBL" id="JAFNEN010003337">
    <property type="protein sequence ID" value="KAG8171956.1"/>
    <property type="molecule type" value="Genomic_DNA"/>
</dbReference>
<name>A0AAV6TK91_9ARAC</name>
<accession>A0AAV6TK91</accession>
<reference evidence="2 3" key="1">
    <citation type="journal article" date="2022" name="Nat. Ecol. Evol.">
        <title>A masculinizing supergene underlies an exaggerated male reproductive morph in a spider.</title>
        <authorList>
            <person name="Hendrickx F."/>
            <person name="De Corte Z."/>
            <person name="Sonet G."/>
            <person name="Van Belleghem S.M."/>
            <person name="Kostlbacher S."/>
            <person name="Vangestel C."/>
        </authorList>
    </citation>
    <scope>NUCLEOTIDE SEQUENCE [LARGE SCALE GENOMIC DNA]</scope>
    <source>
        <strain evidence="2">W744_W776</strain>
    </source>
</reference>
<comment type="caution">
    <text evidence="2">The sequence shown here is derived from an EMBL/GenBank/DDBJ whole genome shotgun (WGS) entry which is preliminary data.</text>
</comment>